<dbReference type="Proteomes" id="UP000009169">
    <property type="component" value="Unassembled WGS sequence"/>
</dbReference>
<evidence type="ECO:0000313" key="2">
    <source>
        <dbReference type="EMBL" id="EGE03890.1"/>
    </source>
</evidence>
<evidence type="ECO:0000313" key="3">
    <source>
        <dbReference type="Proteomes" id="UP000009169"/>
    </source>
</evidence>
<reference evidence="3" key="1">
    <citation type="journal article" date="2012" name="MBio">
        <title>Comparative genome analysis of Trichophyton rubrum and related dermatophytes reveals candidate genes involved in infection.</title>
        <authorList>
            <person name="Martinez D.A."/>
            <person name="Oliver B.G."/>
            <person name="Graeser Y."/>
            <person name="Goldberg J.M."/>
            <person name="Li W."/>
            <person name="Martinez-Rossi N.M."/>
            <person name="Monod M."/>
            <person name="Shelest E."/>
            <person name="Barton R.C."/>
            <person name="Birch E."/>
            <person name="Brakhage A.A."/>
            <person name="Chen Z."/>
            <person name="Gurr S.J."/>
            <person name="Heiman D."/>
            <person name="Heitman J."/>
            <person name="Kosti I."/>
            <person name="Rossi A."/>
            <person name="Saif S."/>
            <person name="Samalova M."/>
            <person name="Saunders C.W."/>
            <person name="Shea T."/>
            <person name="Summerbell R.C."/>
            <person name="Xu J."/>
            <person name="Young S."/>
            <person name="Zeng Q."/>
            <person name="Birren B.W."/>
            <person name="Cuomo C.A."/>
            <person name="White T.C."/>
        </authorList>
    </citation>
    <scope>NUCLEOTIDE SEQUENCE [LARGE SCALE GENOMIC DNA]</scope>
    <source>
        <strain evidence="3">ATCC MYA-4606 / CBS 127.97</strain>
    </source>
</reference>
<dbReference type="AlphaFoldDB" id="F2PPS2"/>
<dbReference type="HOGENOM" id="CLU_2251945_0_0_1"/>
<feature type="compositionally biased region" description="Pro residues" evidence="1">
    <location>
        <begin position="1"/>
        <end position="10"/>
    </location>
</feature>
<dbReference type="VEuPathDB" id="FungiDB:TEQG_02923"/>
<feature type="compositionally biased region" description="Pro residues" evidence="1">
    <location>
        <begin position="93"/>
        <end position="104"/>
    </location>
</feature>
<gene>
    <name evidence="2" type="ORF">TEQG_02923</name>
</gene>
<feature type="compositionally biased region" description="Basic and acidic residues" evidence="1">
    <location>
        <begin position="55"/>
        <end position="75"/>
    </location>
</feature>
<proteinExistence type="predicted"/>
<keyword evidence="3" id="KW-1185">Reference proteome</keyword>
<protein>
    <submittedName>
        <fullName evidence="2">Uncharacterized protein</fullName>
    </submittedName>
</protein>
<accession>F2PPS2</accession>
<sequence length="104" mass="11275">MTPGHGPPPSERQAFLEDAKKARSGKSDSQQEKRDTEPAEILPDPPPSVPAFGARVDEGKDERRKTKDEEGRQEARSLASLFSSQGKTGRPIQPSPSESPTPLV</sequence>
<feature type="compositionally biased region" description="Basic and acidic residues" evidence="1">
    <location>
        <begin position="14"/>
        <end position="37"/>
    </location>
</feature>
<organism evidence="2 3">
    <name type="scientific">Trichophyton equinum (strain ATCC MYA-4606 / CBS 127.97)</name>
    <name type="common">Horse ringworm fungus</name>
    <dbReference type="NCBI Taxonomy" id="559882"/>
    <lineage>
        <taxon>Eukaryota</taxon>
        <taxon>Fungi</taxon>
        <taxon>Dikarya</taxon>
        <taxon>Ascomycota</taxon>
        <taxon>Pezizomycotina</taxon>
        <taxon>Eurotiomycetes</taxon>
        <taxon>Eurotiomycetidae</taxon>
        <taxon>Onygenales</taxon>
        <taxon>Arthrodermataceae</taxon>
        <taxon>Trichophyton</taxon>
    </lineage>
</organism>
<dbReference type="EMBL" id="DS995730">
    <property type="protein sequence ID" value="EGE03890.1"/>
    <property type="molecule type" value="Genomic_DNA"/>
</dbReference>
<name>F2PPS2_TRIEC</name>
<feature type="region of interest" description="Disordered" evidence="1">
    <location>
        <begin position="1"/>
        <end position="104"/>
    </location>
</feature>
<evidence type="ECO:0000256" key="1">
    <source>
        <dbReference type="SAM" id="MobiDB-lite"/>
    </source>
</evidence>